<name>A0ACB8SZ25_9AGAM</name>
<keyword evidence="2" id="KW-1185">Reference proteome</keyword>
<dbReference type="EMBL" id="MU277212">
    <property type="protein sequence ID" value="KAI0061442.1"/>
    <property type="molecule type" value="Genomic_DNA"/>
</dbReference>
<organism evidence="1 2">
    <name type="scientific">Artomyces pyxidatus</name>
    <dbReference type="NCBI Taxonomy" id="48021"/>
    <lineage>
        <taxon>Eukaryota</taxon>
        <taxon>Fungi</taxon>
        <taxon>Dikarya</taxon>
        <taxon>Basidiomycota</taxon>
        <taxon>Agaricomycotina</taxon>
        <taxon>Agaricomycetes</taxon>
        <taxon>Russulales</taxon>
        <taxon>Auriscalpiaceae</taxon>
        <taxon>Artomyces</taxon>
    </lineage>
</organism>
<reference evidence="1" key="1">
    <citation type="submission" date="2021-03" db="EMBL/GenBank/DDBJ databases">
        <authorList>
            <consortium name="DOE Joint Genome Institute"/>
            <person name="Ahrendt S."/>
            <person name="Looney B.P."/>
            <person name="Miyauchi S."/>
            <person name="Morin E."/>
            <person name="Drula E."/>
            <person name="Courty P.E."/>
            <person name="Chicoki N."/>
            <person name="Fauchery L."/>
            <person name="Kohler A."/>
            <person name="Kuo A."/>
            <person name="Labutti K."/>
            <person name="Pangilinan J."/>
            <person name="Lipzen A."/>
            <person name="Riley R."/>
            <person name="Andreopoulos W."/>
            <person name="He G."/>
            <person name="Johnson J."/>
            <person name="Barry K.W."/>
            <person name="Grigoriev I.V."/>
            <person name="Nagy L."/>
            <person name="Hibbett D."/>
            <person name="Henrissat B."/>
            <person name="Matheny P.B."/>
            <person name="Labbe J."/>
            <person name="Martin F."/>
        </authorList>
    </citation>
    <scope>NUCLEOTIDE SEQUENCE</scope>
    <source>
        <strain evidence="1">HHB10654</strain>
    </source>
</reference>
<reference evidence="1" key="2">
    <citation type="journal article" date="2022" name="New Phytol.">
        <title>Evolutionary transition to the ectomycorrhizal habit in the genomes of a hyperdiverse lineage of mushroom-forming fungi.</title>
        <authorList>
            <person name="Looney B."/>
            <person name="Miyauchi S."/>
            <person name="Morin E."/>
            <person name="Drula E."/>
            <person name="Courty P.E."/>
            <person name="Kohler A."/>
            <person name="Kuo A."/>
            <person name="LaButti K."/>
            <person name="Pangilinan J."/>
            <person name="Lipzen A."/>
            <person name="Riley R."/>
            <person name="Andreopoulos W."/>
            <person name="He G."/>
            <person name="Johnson J."/>
            <person name="Nolan M."/>
            <person name="Tritt A."/>
            <person name="Barry K.W."/>
            <person name="Grigoriev I.V."/>
            <person name="Nagy L.G."/>
            <person name="Hibbett D."/>
            <person name="Henrissat B."/>
            <person name="Matheny P.B."/>
            <person name="Labbe J."/>
            <person name="Martin F.M."/>
        </authorList>
    </citation>
    <scope>NUCLEOTIDE SEQUENCE</scope>
    <source>
        <strain evidence="1">HHB10654</strain>
    </source>
</reference>
<proteinExistence type="predicted"/>
<evidence type="ECO:0000313" key="1">
    <source>
        <dbReference type="EMBL" id="KAI0061442.1"/>
    </source>
</evidence>
<gene>
    <name evidence="1" type="ORF">BV25DRAFT_1916815</name>
</gene>
<comment type="caution">
    <text evidence="1">The sequence shown here is derived from an EMBL/GenBank/DDBJ whole genome shotgun (WGS) entry which is preliminary data.</text>
</comment>
<sequence length="563" mass="62092">MNGPINLSTALTQLPAELIVLILCKLDYITLLMCTQASQVLTVCITFLIFFEQTCHKLRSVVQDNLVLLYEIALPGCGLRQGRRDHGEPGCTLAERLESLDRYEAAWRELRWTGQSILPEFEAHLAPEVVSGSTVACQNSEIEGPDGPMYIVHRLPSSLRGASGRIWSFFRDGFDFDFSAMDEGQDLAILHGHNTVGPLVFRFLFLSLSSGDLHPLACASGSIPLSDSREPRNKISICGDRVLGIIRRDHDDEGWYLYVWNWKTGAVELQIVGLFSSTEISFPDSPQPASFDFVLESCCFLDYDHIAIAISNAPDASSLVVVDCGKGATADVCRPSHHSFILPDFIDEPILAPNCSSFAPPTATDQGRFYNDHKDRLLTFFGRTRFRKGHGVQFVIDISVSKLLAYVASHPPSRLAVPWANWGPPRCRISQVQPPMQRTEFLVSGMRRLALSSPKEDGTGPLSLTVTDYHAGRVARARRRQQHADDDASESRVILGGEIDGRFTGAGHRPCKTGLSCIVTEISVPVDLRDAETHGPAAVLCDDGVFVFQYTDSRIGHALSYSI</sequence>
<evidence type="ECO:0000313" key="2">
    <source>
        <dbReference type="Proteomes" id="UP000814140"/>
    </source>
</evidence>
<protein>
    <submittedName>
        <fullName evidence="1">Uncharacterized protein</fullName>
    </submittedName>
</protein>
<accession>A0ACB8SZ25</accession>
<dbReference type="Proteomes" id="UP000814140">
    <property type="component" value="Unassembled WGS sequence"/>
</dbReference>